<evidence type="ECO:0000313" key="1">
    <source>
        <dbReference type="EMBL" id="KZV91397.1"/>
    </source>
</evidence>
<dbReference type="EMBL" id="KV426028">
    <property type="protein sequence ID" value="KZV91397.1"/>
    <property type="molecule type" value="Genomic_DNA"/>
</dbReference>
<dbReference type="Proteomes" id="UP000077266">
    <property type="component" value="Unassembled WGS sequence"/>
</dbReference>
<accession>A0A165H3E5</accession>
<name>A0A165H3E5_EXIGL</name>
<organism evidence="1 2">
    <name type="scientific">Exidia glandulosa HHB12029</name>
    <dbReference type="NCBI Taxonomy" id="1314781"/>
    <lineage>
        <taxon>Eukaryota</taxon>
        <taxon>Fungi</taxon>
        <taxon>Dikarya</taxon>
        <taxon>Basidiomycota</taxon>
        <taxon>Agaricomycotina</taxon>
        <taxon>Agaricomycetes</taxon>
        <taxon>Auriculariales</taxon>
        <taxon>Exidiaceae</taxon>
        <taxon>Exidia</taxon>
    </lineage>
</organism>
<sequence>MAAALSHVTGFVGSYELLKWMADEEDFAPTVFVFTNLFPLDPGLLFREFPTAMSEVTHLQLCVPWVNDIYGDVDLSDTALTHLCIEIHQVFVDGRNMENFSREFLEAPNLERLLIRVSRRRMRWERYAHIVDFVKEEGEEDRIWMDLEHSYRCSSSDPPRHCERLASDPAGVLDTSRWLAGAPICRRSEDDSD</sequence>
<protein>
    <submittedName>
        <fullName evidence="1">Uncharacterized protein</fullName>
    </submittedName>
</protein>
<evidence type="ECO:0000313" key="2">
    <source>
        <dbReference type="Proteomes" id="UP000077266"/>
    </source>
</evidence>
<dbReference type="InParanoid" id="A0A165H3E5"/>
<reference evidence="1 2" key="1">
    <citation type="journal article" date="2016" name="Mol. Biol. Evol.">
        <title>Comparative Genomics of Early-Diverging Mushroom-Forming Fungi Provides Insights into the Origins of Lignocellulose Decay Capabilities.</title>
        <authorList>
            <person name="Nagy L.G."/>
            <person name="Riley R."/>
            <person name="Tritt A."/>
            <person name="Adam C."/>
            <person name="Daum C."/>
            <person name="Floudas D."/>
            <person name="Sun H."/>
            <person name="Yadav J.S."/>
            <person name="Pangilinan J."/>
            <person name="Larsson K.H."/>
            <person name="Matsuura K."/>
            <person name="Barry K."/>
            <person name="Labutti K."/>
            <person name="Kuo R."/>
            <person name="Ohm R.A."/>
            <person name="Bhattacharya S.S."/>
            <person name="Shirouzu T."/>
            <person name="Yoshinaga Y."/>
            <person name="Martin F.M."/>
            <person name="Grigoriev I.V."/>
            <person name="Hibbett D.S."/>
        </authorList>
    </citation>
    <scope>NUCLEOTIDE SEQUENCE [LARGE SCALE GENOMIC DNA]</scope>
    <source>
        <strain evidence="1 2">HHB12029</strain>
    </source>
</reference>
<proteinExistence type="predicted"/>
<gene>
    <name evidence="1" type="ORF">EXIGLDRAFT_96891</name>
</gene>
<dbReference type="AlphaFoldDB" id="A0A165H3E5"/>
<keyword evidence="2" id="KW-1185">Reference proteome</keyword>